<dbReference type="InterPro" id="IPR027281">
    <property type="entry name" value="Lys1"/>
</dbReference>
<dbReference type="EMBL" id="JAHSPG010000013">
    <property type="protein sequence ID" value="MBV4358955.1"/>
    <property type="molecule type" value="Genomic_DNA"/>
</dbReference>
<dbReference type="RefSeq" id="WP_217792730.1">
    <property type="nucleotide sequence ID" value="NZ_JAHSPG010000013.1"/>
</dbReference>
<accession>A0A9E2SE79</accession>
<dbReference type="SMART" id="SM01003">
    <property type="entry name" value="AlaDh_PNT_N"/>
    <property type="match status" value="1"/>
</dbReference>
<reference evidence="5" key="1">
    <citation type="submission" date="2021-06" db="EMBL/GenBank/DDBJ databases">
        <authorList>
            <person name="Huq M.A."/>
        </authorList>
    </citation>
    <scope>NUCLEOTIDE SEQUENCE</scope>
    <source>
        <strain evidence="5">MAH-26</strain>
    </source>
</reference>
<evidence type="ECO:0000313" key="5">
    <source>
        <dbReference type="EMBL" id="MBV4358955.1"/>
    </source>
</evidence>
<dbReference type="PANTHER" id="PTHR11133">
    <property type="entry name" value="SACCHAROPINE DEHYDROGENASE"/>
    <property type="match status" value="1"/>
</dbReference>
<protein>
    <submittedName>
        <fullName evidence="5">NAD(P)-dependent oxidoreductase</fullName>
    </submittedName>
</protein>
<dbReference type="InterPro" id="IPR007886">
    <property type="entry name" value="AlaDH/PNT_N"/>
</dbReference>
<dbReference type="Pfam" id="PF05222">
    <property type="entry name" value="AlaDh_PNT_N"/>
    <property type="match status" value="1"/>
</dbReference>
<dbReference type="PIRSF" id="PIRSF018250">
    <property type="entry name" value="Saccharopine_DH_Lys"/>
    <property type="match status" value="1"/>
</dbReference>
<evidence type="ECO:0000256" key="1">
    <source>
        <dbReference type="ARBA" id="ARBA00005689"/>
    </source>
</evidence>
<name>A0A9E2SE79_9BACT</name>
<gene>
    <name evidence="5" type="ORF">KTO63_17440</name>
</gene>
<evidence type="ECO:0000256" key="3">
    <source>
        <dbReference type="ARBA" id="ARBA00023027"/>
    </source>
</evidence>
<sequence length="399" mass="45408">MIAIGLIKEGKIPEDNRVALTPEQCKWVQDNYKNVKIVVQSSKTRCFSDNEYKRAGIEIAESVSNCDILLGIKEVPVNDLIENKTYLFFSHTRKKQPHNQKLLHAILEKKITLVDYECLEHEDGQRIIGFGFFAGVVGAHNGIMAYGNKTGLFKLQRVYKQSNLRELIHTYFGLKLPNIKVAVTGSGRVSSGVLEVMNLLGIIEVEPYEFLEKKFSYPVYVHLKGQDLYKHHKTGLYNRDHFHAYPQEYVCNFLPYTKTADVLLNGIYWEEHIPRLFSKSDVQANDFSIKVIADITDDQNGSVPINLGDQTIEDPVYGVDKTTLQKTIAYHPNTVDIMAVGNLPNELPKDASRYFGEQLIKYILDDLLKDGSDIITRATIVEKGKLTKHFEYLGEYAAR</sequence>
<dbReference type="Proteomes" id="UP000812270">
    <property type="component" value="Unassembled WGS sequence"/>
</dbReference>
<dbReference type="AlphaFoldDB" id="A0A9E2SE79"/>
<proteinExistence type="inferred from homology"/>
<keyword evidence="6" id="KW-1185">Reference proteome</keyword>
<dbReference type="CDD" id="cd05199">
    <property type="entry name" value="SDH_like"/>
    <property type="match status" value="1"/>
</dbReference>
<dbReference type="PANTHER" id="PTHR11133:SF23">
    <property type="entry name" value="SACCHAROPINE DEHYDROGENASE [NAD(+), L-LYSINE-FORMING]"/>
    <property type="match status" value="1"/>
</dbReference>
<dbReference type="GO" id="GO:0019878">
    <property type="term" value="P:lysine biosynthetic process via aminoadipic acid"/>
    <property type="evidence" value="ECO:0007669"/>
    <property type="project" value="TreeGrafter"/>
</dbReference>
<comment type="similarity">
    <text evidence="1">Belongs to the AlaDH/PNT family.</text>
</comment>
<evidence type="ECO:0000259" key="4">
    <source>
        <dbReference type="SMART" id="SM01003"/>
    </source>
</evidence>
<comment type="caution">
    <text evidence="5">The sequence shown here is derived from an EMBL/GenBank/DDBJ whole genome shotgun (WGS) entry which is preliminary data.</text>
</comment>
<evidence type="ECO:0000256" key="2">
    <source>
        <dbReference type="ARBA" id="ARBA00023002"/>
    </source>
</evidence>
<dbReference type="GO" id="GO:0004753">
    <property type="term" value="F:saccharopine dehydrogenase activity"/>
    <property type="evidence" value="ECO:0007669"/>
    <property type="project" value="TreeGrafter"/>
</dbReference>
<keyword evidence="2" id="KW-0560">Oxidoreductase</keyword>
<feature type="domain" description="Alanine dehydrogenase/pyridine nucleotide transhydrogenase N-terminal" evidence="4">
    <location>
        <begin position="5"/>
        <end position="137"/>
    </location>
</feature>
<organism evidence="5 6">
    <name type="scientific">Pinibacter aurantiacus</name>
    <dbReference type="NCBI Taxonomy" id="2851599"/>
    <lineage>
        <taxon>Bacteria</taxon>
        <taxon>Pseudomonadati</taxon>
        <taxon>Bacteroidota</taxon>
        <taxon>Chitinophagia</taxon>
        <taxon>Chitinophagales</taxon>
        <taxon>Chitinophagaceae</taxon>
        <taxon>Pinibacter</taxon>
    </lineage>
</organism>
<keyword evidence="3" id="KW-0520">NAD</keyword>
<dbReference type="InterPro" id="IPR051168">
    <property type="entry name" value="AASS"/>
</dbReference>
<evidence type="ECO:0000313" key="6">
    <source>
        <dbReference type="Proteomes" id="UP000812270"/>
    </source>
</evidence>
<dbReference type="GO" id="GO:0005737">
    <property type="term" value="C:cytoplasm"/>
    <property type="evidence" value="ECO:0007669"/>
    <property type="project" value="TreeGrafter"/>
</dbReference>